<name>A0AAE2BYH9_9LAMI</name>
<feature type="compositionally biased region" description="Polar residues" evidence="1">
    <location>
        <begin position="137"/>
        <end position="146"/>
    </location>
</feature>
<accession>A0AAE2BYH9</accession>
<protein>
    <recommendedName>
        <fullName evidence="4">Reverse transcriptase domain-containing protein</fullName>
    </recommendedName>
</protein>
<dbReference type="AlphaFoldDB" id="A0AAE2BYH9"/>
<reference evidence="2" key="1">
    <citation type="submission" date="2020-06" db="EMBL/GenBank/DDBJ databases">
        <authorList>
            <person name="Li T."/>
            <person name="Hu X."/>
            <person name="Zhang T."/>
            <person name="Song X."/>
            <person name="Zhang H."/>
            <person name="Dai N."/>
            <person name="Sheng W."/>
            <person name="Hou X."/>
            <person name="Wei L."/>
        </authorList>
    </citation>
    <scope>NUCLEOTIDE SEQUENCE</scope>
    <source>
        <strain evidence="2">K16</strain>
        <tissue evidence="2">Leaf</tissue>
    </source>
</reference>
<proteinExistence type="predicted"/>
<gene>
    <name evidence="2" type="ORF">Sango_0980100</name>
</gene>
<organism evidence="2 3">
    <name type="scientific">Sesamum angolense</name>
    <dbReference type="NCBI Taxonomy" id="2727404"/>
    <lineage>
        <taxon>Eukaryota</taxon>
        <taxon>Viridiplantae</taxon>
        <taxon>Streptophyta</taxon>
        <taxon>Embryophyta</taxon>
        <taxon>Tracheophyta</taxon>
        <taxon>Spermatophyta</taxon>
        <taxon>Magnoliopsida</taxon>
        <taxon>eudicotyledons</taxon>
        <taxon>Gunneridae</taxon>
        <taxon>Pentapetalae</taxon>
        <taxon>asterids</taxon>
        <taxon>lamiids</taxon>
        <taxon>Lamiales</taxon>
        <taxon>Pedaliaceae</taxon>
        <taxon>Sesamum</taxon>
    </lineage>
</organism>
<evidence type="ECO:0000313" key="3">
    <source>
        <dbReference type="Proteomes" id="UP001289374"/>
    </source>
</evidence>
<dbReference type="InterPro" id="IPR053134">
    <property type="entry name" value="RNA-dir_DNA_polymerase"/>
</dbReference>
<dbReference type="PANTHER" id="PTHR24559:SF444">
    <property type="entry name" value="REVERSE TRANSCRIPTASE DOMAIN-CONTAINING PROTEIN"/>
    <property type="match status" value="1"/>
</dbReference>
<reference evidence="2" key="2">
    <citation type="journal article" date="2024" name="Plant">
        <title>Genomic evolution and insights into agronomic trait innovations of Sesamum species.</title>
        <authorList>
            <person name="Miao H."/>
            <person name="Wang L."/>
            <person name="Qu L."/>
            <person name="Liu H."/>
            <person name="Sun Y."/>
            <person name="Le M."/>
            <person name="Wang Q."/>
            <person name="Wei S."/>
            <person name="Zheng Y."/>
            <person name="Lin W."/>
            <person name="Duan Y."/>
            <person name="Cao H."/>
            <person name="Xiong S."/>
            <person name="Wang X."/>
            <person name="Wei L."/>
            <person name="Li C."/>
            <person name="Ma Q."/>
            <person name="Ju M."/>
            <person name="Zhao R."/>
            <person name="Li G."/>
            <person name="Mu C."/>
            <person name="Tian Q."/>
            <person name="Mei H."/>
            <person name="Zhang T."/>
            <person name="Gao T."/>
            <person name="Zhang H."/>
        </authorList>
    </citation>
    <scope>NUCLEOTIDE SEQUENCE</scope>
    <source>
        <strain evidence="2">K16</strain>
    </source>
</reference>
<feature type="compositionally biased region" description="Pro residues" evidence="1">
    <location>
        <begin position="149"/>
        <end position="159"/>
    </location>
</feature>
<evidence type="ECO:0008006" key="4">
    <source>
        <dbReference type="Google" id="ProtNLM"/>
    </source>
</evidence>
<dbReference type="Gene3D" id="3.30.70.270">
    <property type="match status" value="1"/>
</dbReference>
<dbReference type="EMBL" id="JACGWL010000005">
    <property type="protein sequence ID" value="KAK4402394.1"/>
    <property type="molecule type" value="Genomic_DNA"/>
</dbReference>
<dbReference type="Gene3D" id="3.10.10.10">
    <property type="entry name" value="HIV Type 1 Reverse Transcriptase, subunit A, domain 1"/>
    <property type="match status" value="1"/>
</dbReference>
<dbReference type="Proteomes" id="UP001289374">
    <property type="component" value="Unassembled WGS sequence"/>
</dbReference>
<feature type="region of interest" description="Disordered" evidence="1">
    <location>
        <begin position="132"/>
        <end position="168"/>
    </location>
</feature>
<dbReference type="PANTHER" id="PTHR24559">
    <property type="entry name" value="TRANSPOSON TY3-I GAG-POL POLYPROTEIN"/>
    <property type="match status" value="1"/>
</dbReference>
<evidence type="ECO:0000256" key="1">
    <source>
        <dbReference type="SAM" id="MobiDB-lite"/>
    </source>
</evidence>
<feature type="compositionally biased region" description="Polar residues" evidence="1">
    <location>
        <begin position="666"/>
        <end position="678"/>
    </location>
</feature>
<dbReference type="InterPro" id="IPR043502">
    <property type="entry name" value="DNA/RNA_pol_sf"/>
</dbReference>
<evidence type="ECO:0000313" key="2">
    <source>
        <dbReference type="EMBL" id="KAK4402394.1"/>
    </source>
</evidence>
<dbReference type="InterPro" id="IPR043128">
    <property type="entry name" value="Rev_trsase/Diguanyl_cyclase"/>
</dbReference>
<feature type="region of interest" description="Disordered" evidence="1">
    <location>
        <begin position="656"/>
        <end position="686"/>
    </location>
</feature>
<dbReference type="SUPFAM" id="SSF56672">
    <property type="entry name" value="DNA/RNA polymerases"/>
    <property type="match status" value="1"/>
</dbReference>
<keyword evidence="3" id="KW-1185">Reference proteome</keyword>
<sequence>MDRKLIDAASRGALFNKTPIEVRNLISIMTSNTQQFGTRYDDPPRKRNEVSITAFDDRLNELTSLVKKIVVERHQHVIACGIRTSPEHITDMCPTLQESSIEHADAIGEFFGQQQRRYYSFSKTYNPEWKDHPNLSYGAQSQNFQRPQYGPPMPPPPSNPKQDTSLRKVSQGTIYQQRILRVRHEEDNSPNSTSILLGRPFLKTARMKIDVHSCILSMEFDGEIIRFNIYDSMRYPSDIPTILLVDIVDPFVQALSLTNGEDYMKFSLEESLTPMLAHILEEDIVVDPNISESIFEAPTLELKELPKHLKYAYLGENNMLQVIISSKLTPLEEEKLIRVLREFKEAIGRTIAGARGLSPSTCMHRILLEVRTKLSREAQRELNPPMMEVVIKEILKLLNAGFRQILVVPVDQDKTAFTCPFGTFAYRRMSFGLCNVPATFQRLMKYLLSKKEAKPRLIRWILLLQEFDLTIKDKKEAENLMGDHLSQLITKNDPPPLKDEFSDEHLHAVKGITPWFGMPREIISERGTHFCNKVADALLKKAYWAIKQFNLAMDEEGRQRKLQLQELEEIRNDDYENSKIYKEKAKFHNCIIFRKEFNTGQKVLLFHSKLKLFPCETYFDQSTSLYTNSHRRPSLNTTTYQTMTVGELAAAAANSPSLPPAALPLHTSSRTTTAHTPNSAPPPLHE</sequence>
<comment type="caution">
    <text evidence="2">The sequence shown here is derived from an EMBL/GenBank/DDBJ whole genome shotgun (WGS) entry which is preliminary data.</text>
</comment>